<protein>
    <submittedName>
        <fullName evidence="3">AMP-binding protein</fullName>
    </submittedName>
</protein>
<comment type="similarity">
    <text evidence="1">Belongs to the ATP-dependent AMP-binding enzyme family.</text>
</comment>
<dbReference type="GO" id="GO:0070566">
    <property type="term" value="F:adenylyltransferase activity"/>
    <property type="evidence" value="ECO:0007669"/>
    <property type="project" value="TreeGrafter"/>
</dbReference>
<reference evidence="3" key="1">
    <citation type="book" date="2019" name="MICROBIAL BIOTECHNOLOGY" publisher="Unknown Publisher">
        <title>Optimization of recombineering for directed mutagenesis of bacteria Pseudomonas corrugata 3'.</title>
        <authorList>
            <person name="Buinitskaja S.V."/>
            <person name="Pilipenok N."/>
            <person name="Valentovich L.N."/>
        </authorList>
    </citation>
    <scope>NUCLEOTIDE SEQUENCE</scope>
    <source>
        <strain evidence="3">3prime</strain>
    </source>
</reference>
<accession>A0A8B6UK55</accession>
<dbReference type="GeneID" id="98907340"/>
<evidence type="ECO:0000259" key="2">
    <source>
        <dbReference type="Pfam" id="PF00501"/>
    </source>
</evidence>
<dbReference type="Proteomes" id="UP000663914">
    <property type="component" value="Chromosome"/>
</dbReference>
<evidence type="ECO:0000313" key="3">
    <source>
        <dbReference type="EMBL" id="QTH12282.1"/>
    </source>
</evidence>
<dbReference type="EMBL" id="CP072011">
    <property type="protein sequence ID" value="QTH12282.1"/>
    <property type="molecule type" value="Genomic_DNA"/>
</dbReference>
<dbReference type="InterPro" id="IPR042099">
    <property type="entry name" value="ANL_N_sf"/>
</dbReference>
<dbReference type="Pfam" id="PF00501">
    <property type="entry name" value="AMP-binding"/>
    <property type="match status" value="1"/>
</dbReference>
<evidence type="ECO:0000256" key="1">
    <source>
        <dbReference type="ARBA" id="ARBA00006432"/>
    </source>
</evidence>
<dbReference type="Gene3D" id="3.40.50.12780">
    <property type="entry name" value="N-terminal domain of ligase-like"/>
    <property type="match status" value="1"/>
</dbReference>
<proteinExistence type="inferred from homology"/>
<evidence type="ECO:0000313" key="4">
    <source>
        <dbReference type="Proteomes" id="UP000663914"/>
    </source>
</evidence>
<reference evidence="3" key="2">
    <citation type="submission" date="2021-03" db="EMBL/GenBank/DDBJ databases">
        <authorList>
            <person name="Valentovich L.N."/>
            <person name="Akhremchuk A.E."/>
            <person name="Miamin V.E."/>
        </authorList>
    </citation>
    <scope>NUCLEOTIDE SEQUENCE</scope>
    <source>
        <strain evidence="3">3prime</strain>
    </source>
</reference>
<dbReference type="GO" id="GO:0005886">
    <property type="term" value="C:plasma membrane"/>
    <property type="evidence" value="ECO:0007669"/>
    <property type="project" value="TreeGrafter"/>
</dbReference>
<organism evidence="3 4">
    <name type="scientific">Pseudomonas corrugata</name>
    <dbReference type="NCBI Taxonomy" id="47879"/>
    <lineage>
        <taxon>Bacteria</taxon>
        <taxon>Pseudomonadati</taxon>
        <taxon>Pseudomonadota</taxon>
        <taxon>Gammaproteobacteria</taxon>
        <taxon>Pseudomonadales</taxon>
        <taxon>Pseudomonadaceae</taxon>
        <taxon>Pseudomonas</taxon>
    </lineage>
</organism>
<dbReference type="AlphaFoldDB" id="A0A8B6UK55"/>
<dbReference type="PANTHER" id="PTHR22754">
    <property type="entry name" value="DISCO-INTERACTING PROTEIN 2 DIP2 -RELATED"/>
    <property type="match status" value="1"/>
</dbReference>
<dbReference type="InterPro" id="IPR000873">
    <property type="entry name" value="AMP-dep_synth/lig_dom"/>
</dbReference>
<dbReference type="SUPFAM" id="SSF56801">
    <property type="entry name" value="Acetyl-CoA synthetase-like"/>
    <property type="match status" value="1"/>
</dbReference>
<feature type="domain" description="AMP-dependent synthetase/ligase" evidence="2">
    <location>
        <begin position="33"/>
        <end position="138"/>
    </location>
</feature>
<sequence>MPPWSHSHAPCGVCDISFRTEPKALEREPDIELDLSTWQVAYNGAEPIRNDTMSEFQAAFQRFGFSREAVYPCYGLAECTLQASGGVKGKGPITLKVDRQALRDGKILPTDTAPCQTLVGSGKALPGTRIEIVDPLTRKARR</sequence>
<dbReference type="RefSeq" id="WP_152979006.1">
    <property type="nucleotide sequence ID" value="NZ_CP014262.1"/>
</dbReference>
<dbReference type="PANTHER" id="PTHR22754:SF32">
    <property type="entry name" value="DISCO-INTERACTING PROTEIN 2"/>
    <property type="match status" value="1"/>
</dbReference>
<name>A0A8B6UK55_9PSED</name>
<gene>
    <name evidence="3" type="ORF">C4C32_16930</name>
</gene>
<dbReference type="GO" id="GO:0006633">
    <property type="term" value="P:fatty acid biosynthetic process"/>
    <property type="evidence" value="ECO:0007669"/>
    <property type="project" value="TreeGrafter"/>
</dbReference>